<evidence type="ECO:0000256" key="2">
    <source>
        <dbReference type="SAM" id="Phobius"/>
    </source>
</evidence>
<reference evidence="3" key="1">
    <citation type="journal article" date="2019" name="Plant J.">
        <title>Chlorella vulgaris genome assembly and annotation reveals the molecular basis for metabolic acclimation to high light conditions.</title>
        <authorList>
            <person name="Cecchin M."/>
            <person name="Marcolungo L."/>
            <person name="Rossato M."/>
            <person name="Girolomoni L."/>
            <person name="Cosentino E."/>
            <person name="Cuine S."/>
            <person name="Li-Beisson Y."/>
            <person name="Delledonne M."/>
            <person name="Ballottari M."/>
        </authorList>
    </citation>
    <scope>NUCLEOTIDE SEQUENCE</scope>
    <source>
        <strain evidence="3">211/11P</strain>
    </source>
</reference>
<dbReference type="Gene3D" id="3.40.50.1110">
    <property type="entry name" value="SGNH hydrolase"/>
    <property type="match status" value="1"/>
</dbReference>
<dbReference type="PANTHER" id="PTHR34407">
    <property type="entry name" value="EXPRESSED PROTEIN"/>
    <property type="match status" value="1"/>
</dbReference>
<keyword evidence="2" id="KW-1133">Transmembrane helix</keyword>
<dbReference type="EMBL" id="SIDB01000001">
    <property type="protein sequence ID" value="KAI3437643.1"/>
    <property type="molecule type" value="Genomic_DNA"/>
</dbReference>
<keyword evidence="2" id="KW-0812">Transmembrane</keyword>
<dbReference type="PANTHER" id="PTHR34407:SF1">
    <property type="entry name" value="SGNH HYDROLASE-TYPE ESTERASE DOMAIN-CONTAINING PROTEIN"/>
    <property type="match status" value="1"/>
</dbReference>
<dbReference type="InterPro" id="IPR036514">
    <property type="entry name" value="SGNH_hydro_sf"/>
</dbReference>
<feature type="region of interest" description="Disordered" evidence="1">
    <location>
        <begin position="184"/>
        <end position="203"/>
    </location>
</feature>
<dbReference type="OrthoDB" id="544608at2759"/>
<evidence type="ECO:0000313" key="3">
    <source>
        <dbReference type="EMBL" id="KAI3437643.1"/>
    </source>
</evidence>
<dbReference type="CDD" id="cd00229">
    <property type="entry name" value="SGNH_hydrolase"/>
    <property type="match status" value="1"/>
</dbReference>
<feature type="compositionally biased region" description="Low complexity" evidence="1">
    <location>
        <begin position="189"/>
        <end position="203"/>
    </location>
</feature>
<sequence>MRLSEGTPHKALLPTSPESTRLLQASPRDVRKGSGTLLPASFIGGALLTLCVVFLTGSTVGVRWQRPSGLVGHTPGTEANLKGGTPLDVAALSAVHSLNSTQCPEPQQPEPCPMPEKAPPCPACEACEPCPAAPPAPAPCPACPAQEACPKAEPCVAPVQQADQAALKGDDKDGVDPKQHIEAEEKAGKQAAGGRAGTGTQAAAPAPLHMPWKPLLAASEVQRGIGYYGSGGRLEAVVAKLLRGEAITAYALGGSVTKGSGASSEETAYPGRFFEFIRKTFPHKDHVLVNKGVGATSSGIFSACIEHMVPNGADLAIIEFTMNEENDAPYTKPQRRGYEQLVRKLLRMPGPPAIIQMHHYAWWRAHADGVEQGIFYFPQAEAQLYVFSQYYDIPSVSLRSAIYHLMRAHVPHFDIDKVQARHKENISPTGVKIPVPGKKEDEEDYFFYDRTHPGDLGHQVIAELLAGLVFQAAERLQVGSDGVSRGAGWAAERTDAGLKGLPPPMIPDNEDAPSTLCAMQEDFEGIVKDWEGFEFKAERPKEESFVLQKWGWTSNTPGHWAELEFDSRPTADTEDGVGGEASIYLTHLKSYEGMGTASVECVSGCKCGKTLLDGTWETQSSLMQNLIFKVSPAAKCRVRVTVLDKPGKVPQKGGKVKLMGIMASHFPLRVTAQEGQTEVVFSRVGL</sequence>
<feature type="transmembrane region" description="Helical" evidence="2">
    <location>
        <begin position="37"/>
        <end position="57"/>
    </location>
</feature>
<evidence type="ECO:0000313" key="4">
    <source>
        <dbReference type="Proteomes" id="UP001055712"/>
    </source>
</evidence>
<dbReference type="Proteomes" id="UP001055712">
    <property type="component" value="Unassembled WGS sequence"/>
</dbReference>
<protein>
    <recommendedName>
        <fullName evidence="5">SGNH hydrolase-type esterase domain-containing protein</fullName>
    </recommendedName>
</protein>
<gene>
    <name evidence="3" type="ORF">D9Q98_000094</name>
</gene>
<organism evidence="3 4">
    <name type="scientific">Chlorella vulgaris</name>
    <name type="common">Green alga</name>
    <dbReference type="NCBI Taxonomy" id="3077"/>
    <lineage>
        <taxon>Eukaryota</taxon>
        <taxon>Viridiplantae</taxon>
        <taxon>Chlorophyta</taxon>
        <taxon>core chlorophytes</taxon>
        <taxon>Trebouxiophyceae</taxon>
        <taxon>Chlorellales</taxon>
        <taxon>Chlorellaceae</taxon>
        <taxon>Chlorella clade</taxon>
        <taxon>Chlorella</taxon>
    </lineage>
</organism>
<keyword evidence="4" id="KW-1185">Reference proteome</keyword>
<keyword evidence="2" id="KW-0472">Membrane</keyword>
<evidence type="ECO:0008006" key="5">
    <source>
        <dbReference type="Google" id="ProtNLM"/>
    </source>
</evidence>
<dbReference type="SUPFAM" id="SSF52266">
    <property type="entry name" value="SGNH hydrolase"/>
    <property type="match status" value="1"/>
</dbReference>
<feature type="region of interest" description="Disordered" evidence="1">
    <location>
        <begin position="1"/>
        <end position="20"/>
    </location>
</feature>
<name>A0A9D4TXI3_CHLVU</name>
<comment type="caution">
    <text evidence="3">The sequence shown here is derived from an EMBL/GenBank/DDBJ whole genome shotgun (WGS) entry which is preliminary data.</text>
</comment>
<reference evidence="3" key="2">
    <citation type="submission" date="2020-11" db="EMBL/GenBank/DDBJ databases">
        <authorList>
            <person name="Cecchin M."/>
            <person name="Marcolungo L."/>
            <person name="Rossato M."/>
            <person name="Girolomoni L."/>
            <person name="Cosentino E."/>
            <person name="Cuine S."/>
            <person name="Li-Beisson Y."/>
            <person name="Delledonne M."/>
            <person name="Ballottari M."/>
        </authorList>
    </citation>
    <scope>NUCLEOTIDE SEQUENCE</scope>
    <source>
        <strain evidence="3">211/11P</strain>
        <tissue evidence="3">Whole cell</tissue>
    </source>
</reference>
<dbReference type="AlphaFoldDB" id="A0A9D4TXI3"/>
<accession>A0A9D4TXI3</accession>
<proteinExistence type="predicted"/>
<evidence type="ECO:0000256" key="1">
    <source>
        <dbReference type="SAM" id="MobiDB-lite"/>
    </source>
</evidence>